<proteinExistence type="predicted"/>
<feature type="compositionally biased region" description="Pro residues" evidence="1">
    <location>
        <begin position="16"/>
        <end position="26"/>
    </location>
</feature>
<feature type="compositionally biased region" description="Basic and acidic residues" evidence="1">
    <location>
        <begin position="110"/>
        <end position="123"/>
    </location>
</feature>
<sequence>MSSSIGSDRGNRPIPAQQPPHIPPVSPRIRPEDETARRKADHGAKARAQDGGTAGEARGARSLAPLPEPGAKVAKTTKPSIRVNAGEVADAQADAGDERKEQRAQRRRENRAEERWSQEPLTDEDRQTIARFDRAERRAFRGLSRGDRAKFRKVYAYLYCYDRPGHETASSKSSRLAFRKALQYGKLTKEDRNGKSVLDHFADRMREDLAPGLESSKYGLDNRGQFQNLAEQIGEPAKMFQGVGTDDCVAASLAANMARRDPGEYMRIVSGLVFDGKATLIGPDGGKSTMTLDKRAVWKDRGRKVRNTTSDLIQQSFMTYARTKFPGGKGGGNGGLTMRQAEGLYENLTGEYAVALGVTDKNREEAAQTILAAGKAGSSFQVGFGNRRGDHMVTILGIGKDARGNSVVRFADSLTGEQRQMRWERFKGQIDGMILPSQFAASFMGDKTGSGDDHGGLGQPVDPGSVFGGAPVGSSAPASGGRRGGRGSPVVGG</sequence>
<feature type="region of interest" description="Disordered" evidence="1">
    <location>
        <begin position="1"/>
        <end position="123"/>
    </location>
</feature>
<protein>
    <submittedName>
        <fullName evidence="2">Uncharacterized protein</fullName>
    </submittedName>
</protein>
<organism evidence="2 3">
    <name type="scientific">Candidatus Tanganyikabacteria bacterium</name>
    <dbReference type="NCBI Taxonomy" id="2961651"/>
    <lineage>
        <taxon>Bacteria</taxon>
        <taxon>Bacillati</taxon>
        <taxon>Candidatus Sericytochromatia</taxon>
        <taxon>Candidatus Tanganyikabacteria</taxon>
    </lineage>
</organism>
<reference evidence="2 3" key="1">
    <citation type="submission" date="2019-03" db="EMBL/GenBank/DDBJ databases">
        <title>Lake Tanganyika Metagenome-Assembled Genomes (MAGs).</title>
        <authorList>
            <person name="Tran P."/>
        </authorList>
    </citation>
    <scope>NUCLEOTIDE SEQUENCE [LARGE SCALE GENOMIC DNA]</scope>
    <source>
        <strain evidence="2">K_DeepCast_65m_m2_236</strain>
    </source>
</reference>
<evidence type="ECO:0000313" key="3">
    <source>
        <dbReference type="Proteomes" id="UP000703893"/>
    </source>
</evidence>
<gene>
    <name evidence="2" type="ORF">FJZ00_08120</name>
</gene>
<accession>A0A938BNG5</accession>
<evidence type="ECO:0000313" key="2">
    <source>
        <dbReference type="EMBL" id="MBM3275105.1"/>
    </source>
</evidence>
<dbReference type="AlphaFoldDB" id="A0A938BNG5"/>
<evidence type="ECO:0000256" key="1">
    <source>
        <dbReference type="SAM" id="MobiDB-lite"/>
    </source>
</evidence>
<name>A0A938BNG5_9BACT</name>
<feature type="compositionally biased region" description="Basic and acidic residues" evidence="1">
    <location>
        <begin position="29"/>
        <end position="48"/>
    </location>
</feature>
<dbReference type="EMBL" id="VGJX01000444">
    <property type="protein sequence ID" value="MBM3275105.1"/>
    <property type="molecule type" value="Genomic_DNA"/>
</dbReference>
<comment type="caution">
    <text evidence="2">The sequence shown here is derived from an EMBL/GenBank/DDBJ whole genome shotgun (WGS) entry which is preliminary data.</text>
</comment>
<dbReference type="Proteomes" id="UP000703893">
    <property type="component" value="Unassembled WGS sequence"/>
</dbReference>
<feature type="region of interest" description="Disordered" evidence="1">
    <location>
        <begin position="445"/>
        <end position="493"/>
    </location>
</feature>